<reference evidence="3 6" key="2">
    <citation type="submission" date="2023-08" db="EMBL/GenBank/DDBJ databases">
        <title>Genomic surveillance of Staphylococcus haemolyticus neonatal outbreak in southern France.</title>
        <authorList>
            <person name="Magnan C."/>
            <person name="Morsli M."/>
            <person name="Thiery B."/>
            <person name="Salipante F."/>
            <person name="Attar J."/>
            <person name="Massimo D.M."/>
            <person name="Ory J."/>
            <person name="Pantel A."/>
            <person name="Lavigne J.-P."/>
        </authorList>
    </citation>
    <scope>NUCLEOTIDE SEQUENCE [LARGE SCALE GENOMIC DNA]</scope>
    <source>
        <strain evidence="3 6">NSH026</strain>
    </source>
</reference>
<dbReference type="AlphaFoldDB" id="A0A2A1KGJ1"/>
<dbReference type="Proteomes" id="UP001269271">
    <property type="component" value="Unassembled WGS sequence"/>
</dbReference>
<comment type="caution">
    <text evidence="4">The sequence shown here is derived from an EMBL/GenBank/DDBJ whole genome shotgun (WGS) entry which is preliminary data.</text>
</comment>
<proteinExistence type="predicted"/>
<dbReference type="Gene3D" id="3.10.450.560">
    <property type="match status" value="1"/>
</dbReference>
<organism evidence="4 5">
    <name type="scientific">Staphylococcus haemolyticus</name>
    <dbReference type="NCBI Taxonomy" id="1283"/>
    <lineage>
        <taxon>Bacteria</taxon>
        <taxon>Bacillati</taxon>
        <taxon>Bacillota</taxon>
        <taxon>Bacilli</taxon>
        <taxon>Bacillales</taxon>
        <taxon>Staphylococcaceae</taxon>
        <taxon>Staphylococcus</taxon>
    </lineage>
</organism>
<sequence>MKRILVMLSIGILMLAACGNDKYVDKIDKAVKMQDQKQEQMAKNDTGDMVKHFDKKDANIYVYENGKYVVLAYKPLSNNEEVHYYTYQFDGKKAKRIDNFDTKQYIESHDADYKEENMN</sequence>
<evidence type="ECO:0000313" key="6">
    <source>
        <dbReference type="Proteomes" id="UP001269271"/>
    </source>
</evidence>
<dbReference type="PROSITE" id="PS51257">
    <property type="entry name" value="PROKAR_LIPOPROTEIN"/>
    <property type="match status" value="1"/>
</dbReference>
<feature type="signal peptide" evidence="1">
    <location>
        <begin position="1"/>
        <end position="19"/>
    </location>
</feature>
<evidence type="ECO:0000259" key="2">
    <source>
        <dbReference type="Pfam" id="PF14729"/>
    </source>
</evidence>
<dbReference type="EMBL" id="PGWX01000393">
    <property type="protein sequence ID" value="PPJ71898.1"/>
    <property type="molecule type" value="Genomic_DNA"/>
</dbReference>
<dbReference type="OMA" id="MSHEYAD"/>
<dbReference type="KEGG" id="shh:ShL2_00542"/>
<dbReference type="Pfam" id="PF14729">
    <property type="entry name" value="DUF4467"/>
    <property type="match status" value="1"/>
</dbReference>
<feature type="chain" id="PRO_5044065168" evidence="1">
    <location>
        <begin position="20"/>
        <end position="119"/>
    </location>
</feature>
<feature type="domain" description="DUF4467" evidence="2">
    <location>
        <begin position="23"/>
        <end position="117"/>
    </location>
</feature>
<dbReference type="RefSeq" id="WP_011274968.1">
    <property type="nucleotide sequence ID" value="NZ_CABMHO010000017.1"/>
</dbReference>
<evidence type="ECO:0000313" key="3">
    <source>
        <dbReference type="EMBL" id="MDT4285666.1"/>
    </source>
</evidence>
<dbReference type="InterPro" id="IPR028075">
    <property type="entry name" value="DUF4467"/>
</dbReference>
<dbReference type="STRING" id="1283.ShL2_00542"/>
<dbReference type="EMBL" id="JAVSOO010000002">
    <property type="protein sequence ID" value="MDT4285666.1"/>
    <property type="molecule type" value="Genomic_DNA"/>
</dbReference>
<keyword evidence="1" id="KW-0732">Signal</keyword>
<accession>A0A2A1KGJ1</accession>
<name>A0A2A1KGJ1_STAHA</name>
<gene>
    <name evidence="4" type="ORF">CV019_11650</name>
    <name evidence="3" type="ORF">RO950_01340</name>
</gene>
<evidence type="ECO:0000313" key="5">
    <source>
        <dbReference type="Proteomes" id="UP000238153"/>
    </source>
</evidence>
<protein>
    <submittedName>
        <fullName evidence="4">Cystatin-like fold lipoprotein</fullName>
    </submittedName>
    <submittedName>
        <fullName evidence="3">DUF4467 domain-containing protein</fullName>
    </submittedName>
</protein>
<reference evidence="4 5" key="1">
    <citation type="submission" date="2017-11" db="EMBL/GenBank/DDBJ databases">
        <authorList>
            <person name="Founou R.C."/>
            <person name="Founou L."/>
            <person name="Allam M."/>
            <person name="Ismail A."/>
            <person name="Essack S.Y."/>
        </authorList>
    </citation>
    <scope>NUCLEOTIDE SEQUENCE [LARGE SCALE GENOMIC DNA]</scope>
    <source>
        <strain evidence="4 5">G811N2B1</strain>
    </source>
</reference>
<keyword evidence="4" id="KW-0449">Lipoprotein</keyword>
<keyword evidence="6" id="KW-1185">Reference proteome</keyword>
<dbReference type="Proteomes" id="UP000238153">
    <property type="component" value="Unassembled WGS sequence"/>
</dbReference>
<evidence type="ECO:0000256" key="1">
    <source>
        <dbReference type="SAM" id="SignalP"/>
    </source>
</evidence>
<evidence type="ECO:0000313" key="4">
    <source>
        <dbReference type="EMBL" id="PPJ71898.1"/>
    </source>
</evidence>